<dbReference type="GO" id="GO:0016757">
    <property type="term" value="F:glycosyltransferase activity"/>
    <property type="evidence" value="ECO:0007669"/>
    <property type="project" value="UniProtKB-KW"/>
</dbReference>
<evidence type="ECO:0000259" key="10">
    <source>
        <dbReference type="PROSITE" id="PS52029"/>
    </source>
</evidence>
<dbReference type="GO" id="GO:0008360">
    <property type="term" value="P:regulation of cell shape"/>
    <property type="evidence" value="ECO:0007669"/>
    <property type="project" value="UniProtKB-UniRule"/>
</dbReference>
<comment type="pathway">
    <text evidence="1 9">Cell wall biogenesis; peptidoglycan biosynthesis.</text>
</comment>
<dbReference type="Proteomes" id="UP000644507">
    <property type="component" value="Unassembled WGS sequence"/>
</dbReference>
<proteinExistence type="inferred from homology"/>
<dbReference type="CDD" id="cd16913">
    <property type="entry name" value="YkuD_like"/>
    <property type="match status" value="1"/>
</dbReference>
<evidence type="ECO:0000256" key="6">
    <source>
        <dbReference type="ARBA" id="ARBA00022960"/>
    </source>
</evidence>
<dbReference type="PANTHER" id="PTHR30582">
    <property type="entry name" value="L,D-TRANSPEPTIDASE"/>
    <property type="match status" value="1"/>
</dbReference>
<evidence type="ECO:0000256" key="9">
    <source>
        <dbReference type="PROSITE-ProRule" id="PRU01373"/>
    </source>
</evidence>
<dbReference type="InterPro" id="IPR038063">
    <property type="entry name" value="Transpep_catalytic_dom"/>
</dbReference>
<dbReference type="GO" id="GO:0071555">
    <property type="term" value="P:cell wall organization"/>
    <property type="evidence" value="ECO:0007669"/>
    <property type="project" value="UniProtKB-UniRule"/>
</dbReference>
<dbReference type="InterPro" id="IPR005490">
    <property type="entry name" value="LD_TPept_cat_dom"/>
</dbReference>
<keyword evidence="8 9" id="KW-0961">Cell wall biogenesis/degradation</keyword>
<feature type="active site" description="Nucleophile" evidence="9">
    <location>
        <position position="125"/>
    </location>
</feature>
<gene>
    <name evidence="11" type="ORF">GCM10007100_37950</name>
</gene>
<feature type="active site" description="Proton donor/acceptor" evidence="9">
    <location>
        <position position="109"/>
    </location>
</feature>
<dbReference type="RefSeq" id="WP_189573930.1">
    <property type="nucleotide sequence ID" value="NZ_BMXI01000021.1"/>
</dbReference>
<accession>A0A918TXX4</accession>
<keyword evidence="4" id="KW-0808">Transferase</keyword>
<feature type="domain" description="L,D-TPase catalytic" evidence="10">
    <location>
        <begin position="2"/>
        <end position="149"/>
    </location>
</feature>
<evidence type="ECO:0000256" key="1">
    <source>
        <dbReference type="ARBA" id="ARBA00004752"/>
    </source>
</evidence>
<dbReference type="Gene3D" id="2.40.440.10">
    <property type="entry name" value="L,D-transpeptidase catalytic domain-like"/>
    <property type="match status" value="1"/>
</dbReference>
<dbReference type="AlphaFoldDB" id="A0A918TXX4"/>
<dbReference type="Pfam" id="PF03734">
    <property type="entry name" value="YkuD"/>
    <property type="match status" value="1"/>
</dbReference>
<comment type="similarity">
    <text evidence="2">Belongs to the YkuD family.</text>
</comment>
<comment type="caution">
    <text evidence="11">The sequence shown here is derived from an EMBL/GenBank/DDBJ whole genome shotgun (WGS) entry which is preliminary data.</text>
</comment>
<keyword evidence="5" id="KW-0378">Hydrolase</keyword>
<evidence type="ECO:0000313" key="12">
    <source>
        <dbReference type="Proteomes" id="UP000644507"/>
    </source>
</evidence>
<dbReference type="GO" id="GO:0018104">
    <property type="term" value="P:peptidoglycan-protein cross-linking"/>
    <property type="evidence" value="ECO:0007669"/>
    <property type="project" value="TreeGrafter"/>
</dbReference>
<evidence type="ECO:0000256" key="5">
    <source>
        <dbReference type="ARBA" id="ARBA00022801"/>
    </source>
</evidence>
<evidence type="ECO:0000256" key="8">
    <source>
        <dbReference type="ARBA" id="ARBA00023316"/>
    </source>
</evidence>
<reference evidence="11" key="1">
    <citation type="journal article" date="2014" name="Int. J. Syst. Evol. Microbiol.">
        <title>Complete genome sequence of Corynebacterium casei LMG S-19264T (=DSM 44701T), isolated from a smear-ripened cheese.</title>
        <authorList>
            <consortium name="US DOE Joint Genome Institute (JGI-PGF)"/>
            <person name="Walter F."/>
            <person name="Albersmeier A."/>
            <person name="Kalinowski J."/>
            <person name="Ruckert C."/>
        </authorList>
    </citation>
    <scope>NUCLEOTIDE SEQUENCE</scope>
    <source>
        <strain evidence="11">KCTC 12988</strain>
    </source>
</reference>
<dbReference type="PROSITE" id="PS52029">
    <property type="entry name" value="LD_TPASE"/>
    <property type="match status" value="1"/>
</dbReference>
<evidence type="ECO:0000313" key="11">
    <source>
        <dbReference type="EMBL" id="GHC66481.1"/>
    </source>
</evidence>
<sequence length="154" mass="17301">MKSLHVSVPDQRVRLFNDGQMILELPVSTSRFGLGTEEGSNRTPLGSFRICEKYGARAPEGTIFKGRKPIGYWSADEESEEDLVLTRIFRLESDDPETSNTYQRYIYFHGTNQEQKIGSPASHGCIRLSNRAIADLYPLVPVGTPVYISNNPFS</sequence>
<dbReference type="SUPFAM" id="SSF141523">
    <property type="entry name" value="L,D-transpeptidase catalytic domain-like"/>
    <property type="match status" value="1"/>
</dbReference>
<evidence type="ECO:0000256" key="3">
    <source>
        <dbReference type="ARBA" id="ARBA00022676"/>
    </source>
</evidence>
<keyword evidence="12" id="KW-1185">Reference proteome</keyword>
<name>A0A918TXX4_9BACT</name>
<keyword evidence="7 9" id="KW-0573">Peptidoglycan synthesis</keyword>
<reference evidence="11" key="2">
    <citation type="submission" date="2020-09" db="EMBL/GenBank/DDBJ databases">
        <authorList>
            <person name="Sun Q."/>
            <person name="Kim S."/>
        </authorList>
    </citation>
    <scope>NUCLEOTIDE SEQUENCE</scope>
    <source>
        <strain evidence="11">KCTC 12988</strain>
    </source>
</reference>
<dbReference type="GO" id="GO:0005576">
    <property type="term" value="C:extracellular region"/>
    <property type="evidence" value="ECO:0007669"/>
    <property type="project" value="TreeGrafter"/>
</dbReference>
<dbReference type="InterPro" id="IPR050979">
    <property type="entry name" value="LD-transpeptidase"/>
</dbReference>
<keyword evidence="3" id="KW-0328">Glycosyltransferase</keyword>
<evidence type="ECO:0000256" key="2">
    <source>
        <dbReference type="ARBA" id="ARBA00005992"/>
    </source>
</evidence>
<evidence type="ECO:0000256" key="4">
    <source>
        <dbReference type="ARBA" id="ARBA00022679"/>
    </source>
</evidence>
<organism evidence="11 12">
    <name type="scientific">Roseibacillus persicicus</name>
    <dbReference type="NCBI Taxonomy" id="454148"/>
    <lineage>
        <taxon>Bacteria</taxon>
        <taxon>Pseudomonadati</taxon>
        <taxon>Verrucomicrobiota</taxon>
        <taxon>Verrucomicrobiia</taxon>
        <taxon>Verrucomicrobiales</taxon>
        <taxon>Verrucomicrobiaceae</taxon>
        <taxon>Roseibacillus</taxon>
    </lineage>
</organism>
<dbReference type="PANTHER" id="PTHR30582:SF24">
    <property type="entry name" value="L,D-TRANSPEPTIDASE ERFK_SRFK-RELATED"/>
    <property type="match status" value="1"/>
</dbReference>
<dbReference type="EMBL" id="BMXI01000021">
    <property type="protein sequence ID" value="GHC66481.1"/>
    <property type="molecule type" value="Genomic_DNA"/>
</dbReference>
<evidence type="ECO:0000256" key="7">
    <source>
        <dbReference type="ARBA" id="ARBA00022984"/>
    </source>
</evidence>
<protein>
    <submittedName>
        <fullName evidence="11">Peptidase</fullName>
    </submittedName>
</protein>
<dbReference type="GO" id="GO:0071972">
    <property type="term" value="F:peptidoglycan L,D-transpeptidase activity"/>
    <property type="evidence" value="ECO:0007669"/>
    <property type="project" value="TreeGrafter"/>
</dbReference>
<keyword evidence="6 9" id="KW-0133">Cell shape</keyword>